<feature type="transmembrane region" description="Helical" evidence="5">
    <location>
        <begin position="31"/>
        <end position="48"/>
    </location>
</feature>
<feature type="transmembrane region" description="Helical" evidence="5">
    <location>
        <begin position="146"/>
        <end position="164"/>
    </location>
</feature>
<evidence type="ECO:0000313" key="7">
    <source>
        <dbReference type="EMBL" id="UXI68135.1"/>
    </source>
</evidence>
<dbReference type="InterPro" id="IPR003594">
    <property type="entry name" value="HATPase_dom"/>
</dbReference>
<protein>
    <recommendedName>
        <fullName evidence="2">histidine kinase</fullName>
        <ecNumber evidence="2">2.7.13.3</ecNumber>
    </recommendedName>
</protein>
<dbReference type="SUPFAM" id="SSF47384">
    <property type="entry name" value="Homodimeric domain of signal transducing histidine kinase"/>
    <property type="match status" value="1"/>
</dbReference>
<dbReference type="CDD" id="cd00082">
    <property type="entry name" value="HisKA"/>
    <property type="match status" value="1"/>
</dbReference>
<dbReference type="PANTHER" id="PTHR43065">
    <property type="entry name" value="SENSOR HISTIDINE KINASE"/>
    <property type="match status" value="1"/>
</dbReference>
<keyword evidence="5" id="KW-0812">Transmembrane</keyword>
<dbReference type="InterPro" id="IPR036097">
    <property type="entry name" value="HisK_dim/P_sf"/>
</dbReference>
<evidence type="ECO:0000256" key="4">
    <source>
        <dbReference type="SAM" id="Coils"/>
    </source>
</evidence>
<keyword evidence="7" id="KW-0067">ATP-binding</keyword>
<dbReference type="GO" id="GO:0005524">
    <property type="term" value="F:ATP binding"/>
    <property type="evidence" value="ECO:0007669"/>
    <property type="project" value="UniProtKB-KW"/>
</dbReference>
<dbReference type="PROSITE" id="PS50109">
    <property type="entry name" value="HIS_KIN"/>
    <property type="match status" value="1"/>
</dbReference>
<reference evidence="7" key="1">
    <citation type="submission" date="2022-09" db="EMBL/GenBank/DDBJ databases">
        <title>Tahibacter sp. nov., isolated from a fresh water.</title>
        <authorList>
            <person name="Baek J.H."/>
            <person name="Lee J.K."/>
            <person name="Kim J.M."/>
            <person name="Jeon C.O."/>
        </authorList>
    </citation>
    <scope>NUCLEOTIDE SEQUENCE</scope>
    <source>
        <strain evidence="7">W38</strain>
    </source>
</reference>
<dbReference type="InterPro" id="IPR003661">
    <property type="entry name" value="HisK_dim/P_dom"/>
</dbReference>
<feature type="domain" description="Histidine kinase" evidence="6">
    <location>
        <begin position="271"/>
        <end position="514"/>
    </location>
</feature>
<proteinExistence type="predicted"/>
<accession>A0ABY6BGD1</accession>
<dbReference type="EC" id="2.7.13.3" evidence="2"/>
<sequence length="521" mass="56158">MTARPDDPPIELRHADALSEALARELYHRGLLGLIPTVPVVGLLWWMLRDASHTRPAITVAFAMIAVIIIARAALVGRHYVTAGRVVDPRRRIRLYALGSGLFGLGLGAMNALAAPVISPIMLVTIALVIAGFTSLSTVSNAPSPLCHLAFVLPSMASVMYGVLVNPAMTLRGTQLTFVILYTAALAVQGWNAHVSVRRTLALSLQLAQANQDLSFSNEAMAREIDERLRAEATLQQRNAQLATANEKLATAQSQLLQSEKLASVGQLAAGVAHEINTPIAYVQTNLKTLRDYLDGVFALLGLYQRAQESADPAAFSERIAQKRQEADIDYVTGDAFTLLDDSEYGLRKVTTIVRGLKDFSRIDVPQTEEADVHMLLDNAINMARHEIGHKARVQKVYGEIPPLRCLPFQLSQVFLNLLVNAAHAIVERGEIRVTTRHEGDFALVAISDTGVGIAPENLPRLFEPFFTTKPIGIGTGLGLSVSWGIVKAHGGTIDVDSVPGKGSTFIVRLPLGGPTSDGAS</sequence>
<dbReference type="SUPFAM" id="SSF55874">
    <property type="entry name" value="ATPase domain of HSP90 chaperone/DNA topoisomerase II/histidine kinase"/>
    <property type="match status" value="1"/>
</dbReference>
<dbReference type="InterPro" id="IPR004358">
    <property type="entry name" value="Sig_transdc_His_kin-like_C"/>
</dbReference>
<dbReference type="Gene3D" id="3.30.565.10">
    <property type="entry name" value="Histidine kinase-like ATPase, C-terminal domain"/>
    <property type="match status" value="1"/>
</dbReference>
<feature type="transmembrane region" description="Helical" evidence="5">
    <location>
        <begin position="121"/>
        <end position="139"/>
    </location>
</feature>
<keyword evidence="7" id="KW-0547">Nucleotide-binding</keyword>
<evidence type="ECO:0000256" key="5">
    <source>
        <dbReference type="SAM" id="Phobius"/>
    </source>
</evidence>
<dbReference type="EMBL" id="CP104694">
    <property type="protein sequence ID" value="UXI68135.1"/>
    <property type="molecule type" value="Genomic_DNA"/>
</dbReference>
<dbReference type="SMART" id="SM00387">
    <property type="entry name" value="HATPase_c"/>
    <property type="match status" value="1"/>
</dbReference>
<dbReference type="Pfam" id="PF02518">
    <property type="entry name" value="HATPase_c"/>
    <property type="match status" value="1"/>
</dbReference>
<keyword evidence="5" id="KW-0472">Membrane</keyword>
<dbReference type="Proteomes" id="UP001064632">
    <property type="component" value="Chromosome"/>
</dbReference>
<dbReference type="PRINTS" id="PR00344">
    <property type="entry name" value="BCTRLSENSOR"/>
</dbReference>
<keyword evidence="3" id="KW-0597">Phosphoprotein</keyword>
<keyword evidence="4" id="KW-0175">Coiled coil</keyword>
<dbReference type="InterPro" id="IPR005467">
    <property type="entry name" value="His_kinase_dom"/>
</dbReference>
<dbReference type="InterPro" id="IPR036890">
    <property type="entry name" value="HATPase_C_sf"/>
</dbReference>
<name>A0ABY6BGD1_9GAMM</name>
<evidence type="ECO:0000256" key="1">
    <source>
        <dbReference type="ARBA" id="ARBA00000085"/>
    </source>
</evidence>
<feature type="transmembrane region" description="Helical" evidence="5">
    <location>
        <begin position="54"/>
        <end position="75"/>
    </location>
</feature>
<dbReference type="RefSeq" id="WP_261695097.1">
    <property type="nucleotide sequence ID" value="NZ_CP104694.1"/>
</dbReference>
<dbReference type="Gene3D" id="1.10.287.130">
    <property type="match status" value="1"/>
</dbReference>
<gene>
    <name evidence="7" type="ORF">N4264_00335</name>
</gene>
<evidence type="ECO:0000313" key="8">
    <source>
        <dbReference type="Proteomes" id="UP001064632"/>
    </source>
</evidence>
<evidence type="ECO:0000256" key="3">
    <source>
        <dbReference type="ARBA" id="ARBA00022553"/>
    </source>
</evidence>
<feature type="transmembrane region" description="Helical" evidence="5">
    <location>
        <begin position="95"/>
        <end position="115"/>
    </location>
</feature>
<keyword evidence="8" id="KW-1185">Reference proteome</keyword>
<dbReference type="PANTHER" id="PTHR43065:SF50">
    <property type="entry name" value="HISTIDINE KINASE"/>
    <property type="match status" value="1"/>
</dbReference>
<organism evidence="7 8">
    <name type="scientific">Tahibacter amnicola</name>
    <dbReference type="NCBI Taxonomy" id="2976241"/>
    <lineage>
        <taxon>Bacteria</taxon>
        <taxon>Pseudomonadati</taxon>
        <taxon>Pseudomonadota</taxon>
        <taxon>Gammaproteobacteria</taxon>
        <taxon>Lysobacterales</taxon>
        <taxon>Rhodanobacteraceae</taxon>
        <taxon>Tahibacter</taxon>
    </lineage>
</organism>
<evidence type="ECO:0000256" key="2">
    <source>
        <dbReference type="ARBA" id="ARBA00012438"/>
    </source>
</evidence>
<evidence type="ECO:0000259" key="6">
    <source>
        <dbReference type="PROSITE" id="PS50109"/>
    </source>
</evidence>
<keyword evidence="5" id="KW-1133">Transmembrane helix</keyword>
<feature type="coiled-coil region" evidence="4">
    <location>
        <begin position="228"/>
        <end position="262"/>
    </location>
</feature>
<comment type="catalytic activity">
    <reaction evidence="1">
        <text>ATP + protein L-histidine = ADP + protein N-phospho-L-histidine.</text>
        <dbReference type="EC" id="2.7.13.3"/>
    </reaction>
</comment>